<dbReference type="GO" id="GO:0007188">
    <property type="term" value="P:adenylate cyclase-modulating G protein-coupled receptor signaling pathway"/>
    <property type="evidence" value="ECO:0007669"/>
    <property type="project" value="TreeGrafter"/>
</dbReference>
<dbReference type="PRINTS" id="PR00318">
    <property type="entry name" value="GPROTEINA"/>
</dbReference>
<dbReference type="GO" id="GO:0001664">
    <property type="term" value="F:G protein-coupled receptor binding"/>
    <property type="evidence" value="ECO:0007669"/>
    <property type="project" value="TreeGrafter"/>
</dbReference>
<reference evidence="7" key="1">
    <citation type="submission" date="2022-10" db="EMBL/GenBank/DDBJ databases">
        <title>Genome assembly of Pristionchus species.</title>
        <authorList>
            <person name="Yoshida K."/>
            <person name="Sommer R.J."/>
        </authorList>
    </citation>
    <scope>NUCLEOTIDE SEQUENCE [LARGE SCALE GENOMIC DNA]</scope>
    <source>
        <strain evidence="7">RS5460</strain>
    </source>
</reference>
<dbReference type="PROSITE" id="PS51882">
    <property type="entry name" value="G_ALPHA"/>
    <property type="match status" value="1"/>
</dbReference>
<evidence type="ECO:0000256" key="1">
    <source>
        <dbReference type="ARBA" id="ARBA00022741"/>
    </source>
</evidence>
<evidence type="ECO:0000313" key="6">
    <source>
        <dbReference type="EMBL" id="GMR47450.1"/>
    </source>
</evidence>
<dbReference type="Proteomes" id="UP001328107">
    <property type="component" value="Unassembled WGS sequence"/>
</dbReference>
<feature type="non-terminal residue" evidence="6">
    <location>
        <position position="1"/>
    </location>
</feature>
<keyword evidence="5" id="KW-0479">Metal-binding</keyword>
<evidence type="ECO:0000256" key="4">
    <source>
        <dbReference type="PIRSR" id="PIRSR601019-1"/>
    </source>
</evidence>
<evidence type="ECO:0000256" key="3">
    <source>
        <dbReference type="ARBA" id="ARBA00023224"/>
    </source>
</evidence>
<dbReference type="GO" id="GO:0003924">
    <property type="term" value="F:GTPase activity"/>
    <property type="evidence" value="ECO:0007669"/>
    <property type="project" value="InterPro"/>
</dbReference>
<evidence type="ECO:0000256" key="2">
    <source>
        <dbReference type="ARBA" id="ARBA00023134"/>
    </source>
</evidence>
<keyword evidence="3" id="KW-0807">Transducer</keyword>
<dbReference type="InterPro" id="IPR001019">
    <property type="entry name" value="Gprotein_alpha_su"/>
</dbReference>
<gene>
    <name evidence="6" type="ORF">PMAYCL1PPCAC_17645</name>
</gene>
<dbReference type="InterPro" id="IPR027417">
    <property type="entry name" value="P-loop_NTPase"/>
</dbReference>
<evidence type="ECO:0000256" key="5">
    <source>
        <dbReference type="PIRSR" id="PIRSR601019-2"/>
    </source>
</evidence>
<dbReference type="Pfam" id="PF00503">
    <property type="entry name" value="G-alpha"/>
    <property type="match status" value="1"/>
</dbReference>
<evidence type="ECO:0000313" key="7">
    <source>
        <dbReference type="Proteomes" id="UP001328107"/>
    </source>
</evidence>
<accession>A0AAN5CN19</accession>
<name>A0AAN5CN19_9BILA</name>
<protein>
    <recommendedName>
        <fullName evidence="8">ADP ribosylation factor</fullName>
    </recommendedName>
</protein>
<dbReference type="PROSITE" id="PS51417">
    <property type="entry name" value="ARF"/>
    <property type="match status" value="1"/>
</dbReference>
<dbReference type="GO" id="GO:0005525">
    <property type="term" value="F:GTP binding"/>
    <property type="evidence" value="ECO:0007669"/>
    <property type="project" value="UniProtKB-KW"/>
</dbReference>
<dbReference type="AlphaFoldDB" id="A0AAN5CN19"/>
<dbReference type="SUPFAM" id="SSF47895">
    <property type="entry name" value="Transducin (alpha subunit), insertion domain"/>
    <property type="match status" value="1"/>
</dbReference>
<comment type="caution">
    <text evidence="6">The sequence shown here is derived from an EMBL/GenBank/DDBJ whole genome shotgun (WGS) entry which is preliminary data.</text>
</comment>
<dbReference type="InterPro" id="IPR011025">
    <property type="entry name" value="GproteinA_insert"/>
</dbReference>
<feature type="binding site" evidence="4">
    <location>
        <begin position="264"/>
        <end position="267"/>
    </location>
    <ligand>
        <name>GTP</name>
        <dbReference type="ChEBI" id="CHEBI:37565"/>
    </ligand>
</feature>
<dbReference type="Gene3D" id="3.40.50.300">
    <property type="entry name" value="P-loop containing nucleotide triphosphate hydrolases"/>
    <property type="match status" value="1"/>
</dbReference>
<dbReference type="GO" id="GO:0005737">
    <property type="term" value="C:cytoplasm"/>
    <property type="evidence" value="ECO:0007669"/>
    <property type="project" value="TreeGrafter"/>
</dbReference>
<organism evidence="6 7">
    <name type="scientific">Pristionchus mayeri</name>
    <dbReference type="NCBI Taxonomy" id="1317129"/>
    <lineage>
        <taxon>Eukaryota</taxon>
        <taxon>Metazoa</taxon>
        <taxon>Ecdysozoa</taxon>
        <taxon>Nematoda</taxon>
        <taxon>Chromadorea</taxon>
        <taxon>Rhabditida</taxon>
        <taxon>Rhabditina</taxon>
        <taxon>Diplogasteromorpha</taxon>
        <taxon>Diplogasteroidea</taxon>
        <taxon>Neodiplogasteridae</taxon>
        <taxon>Pristionchus</taxon>
    </lineage>
</organism>
<dbReference type="GO" id="GO:0005834">
    <property type="term" value="C:heterotrimeric G-protein complex"/>
    <property type="evidence" value="ECO:0007669"/>
    <property type="project" value="TreeGrafter"/>
</dbReference>
<dbReference type="PANTHER" id="PTHR10218:SF116">
    <property type="entry name" value="G PROTEIN, ALPHA SUBUNIT"/>
    <property type="match status" value="1"/>
</dbReference>
<dbReference type="EMBL" id="BTRK01000004">
    <property type="protein sequence ID" value="GMR47450.1"/>
    <property type="molecule type" value="Genomic_DNA"/>
</dbReference>
<dbReference type="PANTHER" id="PTHR10218">
    <property type="entry name" value="GTP-BINDING PROTEIN ALPHA SUBUNIT"/>
    <property type="match status" value="1"/>
</dbReference>
<feature type="binding site" evidence="5">
    <location>
        <position position="177"/>
    </location>
    <ligand>
        <name>Mg(2+)</name>
        <dbReference type="ChEBI" id="CHEBI:18420"/>
    </ligand>
</feature>
<dbReference type="Gene3D" id="1.10.400.10">
    <property type="entry name" value="GI Alpha 1, domain 2-like"/>
    <property type="match status" value="1"/>
</dbReference>
<keyword evidence="2 4" id="KW-0342">GTP-binding</keyword>
<keyword evidence="1 4" id="KW-0547">Nucleotide-binding</keyword>
<dbReference type="SUPFAM" id="SSF52540">
    <property type="entry name" value="P-loop containing nucleoside triphosphate hydrolases"/>
    <property type="match status" value="1"/>
</dbReference>
<keyword evidence="7" id="KW-1185">Reference proteome</keyword>
<sequence>FPLLLSVDSFPMGSSTSTNRLRTAFSTRRGTSEKRKILVLGCMGAGKTTLCRMLARAANARMPPSRMYKHTIENNLLEIVKAIYTLARQYNIAGSAKFEEEMRILVEFRHREDLALRAVEAIKRLLKTSLYADLMKEKKRTLELPYNAPYFIQHADRILDTKFEPNDVDMICHYSLTVGVNYNSIELGVVKWELFELPGHHIFRRYWHEYYINTNVIIFVVDLSDICRSAFYNGGHLQDKVRQILLKVVMSPLLHQTSFILLFNKKDLLEEIGQGFNFQQLGAGIKTAEAAEKWYTEQCLSAVPPTNAVYNHSMSLTRKPDMNSTLFDSLEQIFQSGVRSLDLE</sequence>
<proteinExistence type="predicted"/>
<keyword evidence="5" id="KW-0460">Magnesium</keyword>
<evidence type="ECO:0008006" key="8">
    <source>
        <dbReference type="Google" id="ProtNLM"/>
    </source>
</evidence>
<feature type="binding site" evidence="5">
    <location>
        <position position="48"/>
    </location>
    <ligand>
        <name>Mg(2+)</name>
        <dbReference type="ChEBI" id="CHEBI:18420"/>
    </ligand>
</feature>
<dbReference type="GO" id="GO:0031683">
    <property type="term" value="F:G-protein beta/gamma-subunit complex binding"/>
    <property type="evidence" value="ECO:0007669"/>
    <property type="project" value="InterPro"/>
</dbReference>
<dbReference type="SMART" id="SM00275">
    <property type="entry name" value="G_alpha"/>
    <property type="match status" value="1"/>
</dbReference>
<dbReference type="GO" id="GO:0046872">
    <property type="term" value="F:metal ion binding"/>
    <property type="evidence" value="ECO:0007669"/>
    <property type="project" value="UniProtKB-KW"/>
</dbReference>